<protein>
    <submittedName>
        <fullName evidence="2">Uncharacterized protein</fullName>
    </submittedName>
</protein>
<dbReference type="Proteomes" id="UP000634136">
    <property type="component" value="Unassembled WGS sequence"/>
</dbReference>
<keyword evidence="3" id="KW-1185">Reference proteome</keyword>
<dbReference type="AlphaFoldDB" id="A0A834WMF5"/>
<accession>A0A834WMF5</accession>
<name>A0A834WMF5_9FABA</name>
<sequence length="211" mass="23175">MIAQVDFTKFQVYSNKASDNDSQCNSGFQGASYSMQVCPSSSQENNSTMILPYELDSSSKNNDMQVLLKGMVDLKSSMENQIVYFGKQCETHISIAEKGMCSHVSSVQARLRTGLEARNKVEEQNDHTPATVPSDELAKPSIEITISNPSLSSNLINSSYTSEHLIDFAPTCDARKSVNYKHDGLAAKPDGDEPDPIFGKVDVQLKKPLDN</sequence>
<evidence type="ECO:0000256" key="1">
    <source>
        <dbReference type="SAM" id="MobiDB-lite"/>
    </source>
</evidence>
<evidence type="ECO:0000313" key="2">
    <source>
        <dbReference type="EMBL" id="KAF7826263.1"/>
    </source>
</evidence>
<organism evidence="2 3">
    <name type="scientific">Senna tora</name>
    <dbReference type="NCBI Taxonomy" id="362788"/>
    <lineage>
        <taxon>Eukaryota</taxon>
        <taxon>Viridiplantae</taxon>
        <taxon>Streptophyta</taxon>
        <taxon>Embryophyta</taxon>
        <taxon>Tracheophyta</taxon>
        <taxon>Spermatophyta</taxon>
        <taxon>Magnoliopsida</taxon>
        <taxon>eudicotyledons</taxon>
        <taxon>Gunneridae</taxon>
        <taxon>Pentapetalae</taxon>
        <taxon>rosids</taxon>
        <taxon>fabids</taxon>
        <taxon>Fabales</taxon>
        <taxon>Fabaceae</taxon>
        <taxon>Caesalpinioideae</taxon>
        <taxon>Cassia clade</taxon>
        <taxon>Senna</taxon>
    </lineage>
</organism>
<feature type="region of interest" description="Disordered" evidence="1">
    <location>
        <begin position="183"/>
        <end position="211"/>
    </location>
</feature>
<feature type="region of interest" description="Disordered" evidence="1">
    <location>
        <begin position="118"/>
        <end position="137"/>
    </location>
</feature>
<proteinExistence type="predicted"/>
<dbReference type="EMBL" id="JAAIUW010000006">
    <property type="protein sequence ID" value="KAF7826263.1"/>
    <property type="molecule type" value="Genomic_DNA"/>
</dbReference>
<gene>
    <name evidence="2" type="ORF">G2W53_017427</name>
</gene>
<comment type="caution">
    <text evidence="2">The sequence shown here is derived from an EMBL/GenBank/DDBJ whole genome shotgun (WGS) entry which is preliminary data.</text>
</comment>
<reference evidence="2" key="1">
    <citation type="submission" date="2020-09" db="EMBL/GenBank/DDBJ databases">
        <title>Genome-Enabled Discovery of Anthraquinone Biosynthesis in Senna tora.</title>
        <authorList>
            <person name="Kang S.-H."/>
            <person name="Pandey R.P."/>
            <person name="Lee C.-M."/>
            <person name="Sim J.-S."/>
            <person name="Jeong J.-T."/>
            <person name="Choi B.-S."/>
            <person name="Jung M."/>
            <person name="Ginzburg D."/>
            <person name="Zhao K."/>
            <person name="Won S.Y."/>
            <person name="Oh T.-J."/>
            <person name="Yu Y."/>
            <person name="Kim N.-H."/>
            <person name="Lee O.R."/>
            <person name="Lee T.-H."/>
            <person name="Bashyal P."/>
            <person name="Kim T.-S."/>
            <person name="Lee W.-H."/>
            <person name="Kawkins C."/>
            <person name="Kim C.-K."/>
            <person name="Kim J.S."/>
            <person name="Ahn B.O."/>
            <person name="Rhee S.Y."/>
            <person name="Sohng J.K."/>
        </authorList>
    </citation>
    <scope>NUCLEOTIDE SEQUENCE</scope>
    <source>
        <tissue evidence="2">Leaf</tissue>
    </source>
</reference>
<evidence type="ECO:0000313" key="3">
    <source>
        <dbReference type="Proteomes" id="UP000634136"/>
    </source>
</evidence>